<dbReference type="Pfam" id="PF05755">
    <property type="entry name" value="REF"/>
    <property type="match status" value="1"/>
</dbReference>
<accession>A0A830HCC9</accession>
<sequence length="281" mass="30745">MSAASEYKRLAWVPSLTTTASTYAIGTYAYLKDNAGPLKSGVESIETKLVEYGTPLVEKYDIKDKAATLLAKSDELVDSVINYADANAPVTMGFVDAVLKQALLDPENVTHFQAVRAEYLSKVQTALDAVKERVVSSKEKSLELFHERAAAVQKSITDALESIRTSEMPATLIGRVAEAWGSFLELDVVKSALEKAAPHVTKAVSLAKSAAESVKADKRYNMVYTKAVEVLEKVTATQIYATRVEPTIKPVLSKVTEYEKYYTPALEYIKPTIASHEITAK</sequence>
<dbReference type="InterPro" id="IPR008802">
    <property type="entry name" value="REF"/>
</dbReference>
<dbReference type="OrthoDB" id="1901372at2759"/>
<dbReference type="Proteomes" id="UP000660262">
    <property type="component" value="Unassembled WGS sequence"/>
</dbReference>
<comment type="similarity">
    <text evidence="1">Belongs to the REF/SRPP family.</text>
</comment>
<dbReference type="AlphaFoldDB" id="A0A830HCC9"/>
<comment type="caution">
    <text evidence="2">The sequence shown here is derived from an EMBL/GenBank/DDBJ whole genome shotgun (WGS) entry which is preliminary data.</text>
</comment>
<protein>
    <submittedName>
        <fullName evidence="2">Uncharacterized protein</fullName>
    </submittedName>
</protein>
<proteinExistence type="inferred from homology"/>
<gene>
    <name evidence="2" type="ORF">PPROV_000289700</name>
</gene>
<evidence type="ECO:0000313" key="3">
    <source>
        <dbReference type="Proteomes" id="UP000660262"/>
    </source>
</evidence>
<evidence type="ECO:0000256" key="1">
    <source>
        <dbReference type="ARBA" id="ARBA00009737"/>
    </source>
</evidence>
<evidence type="ECO:0000313" key="2">
    <source>
        <dbReference type="EMBL" id="GHP04143.1"/>
    </source>
</evidence>
<keyword evidence="3" id="KW-1185">Reference proteome</keyword>
<reference evidence="2" key="1">
    <citation type="submission" date="2020-10" db="EMBL/GenBank/DDBJ databases">
        <title>Unveiling of a novel bifunctional photoreceptor, Dualchrome1, isolated from a cosmopolitan green alga.</title>
        <authorList>
            <person name="Suzuki S."/>
            <person name="Kawachi M."/>
        </authorList>
    </citation>
    <scope>NUCLEOTIDE SEQUENCE</scope>
    <source>
        <strain evidence="2">NIES 2893</strain>
    </source>
</reference>
<dbReference type="EMBL" id="BNJQ01000007">
    <property type="protein sequence ID" value="GHP04143.1"/>
    <property type="molecule type" value="Genomic_DNA"/>
</dbReference>
<organism evidence="2 3">
    <name type="scientific">Pycnococcus provasolii</name>
    <dbReference type="NCBI Taxonomy" id="41880"/>
    <lineage>
        <taxon>Eukaryota</taxon>
        <taxon>Viridiplantae</taxon>
        <taxon>Chlorophyta</taxon>
        <taxon>Pseudoscourfieldiophyceae</taxon>
        <taxon>Pseudoscourfieldiales</taxon>
        <taxon>Pycnococcaceae</taxon>
        <taxon>Pycnococcus</taxon>
    </lineage>
</organism>
<name>A0A830HCC9_9CHLO</name>